<proteinExistence type="predicted"/>
<accession>A0A432YBS7</accession>
<organism evidence="1 2">
    <name type="scientific">Idiomarina fontislapidosi</name>
    <dbReference type="NCBI Taxonomy" id="263723"/>
    <lineage>
        <taxon>Bacteria</taxon>
        <taxon>Pseudomonadati</taxon>
        <taxon>Pseudomonadota</taxon>
        <taxon>Gammaproteobacteria</taxon>
        <taxon>Alteromonadales</taxon>
        <taxon>Idiomarinaceae</taxon>
        <taxon>Idiomarina</taxon>
    </lineage>
</organism>
<dbReference type="EMBL" id="PIPV01000001">
    <property type="protein sequence ID" value="RUO58450.1"/>
    <property type="molecule type" value="Genomic_DNA"/>
</dbReference>
<keyword evidence="1" id="KW-0378">Hydrolase</keyword>
<dbReference type="RefSeq" id="WP_110572766.1">
    <property type="nucleotide sequence ID" value="NZ_PIPV01000001.1"/>
</dbReference>
<sequence>MTKIVFNHGKESGPWGLKIKALADSAKNRNFAVESIDYQDQMDPDARAERLADYLNEQHDESVLLVGSSMGGYVALANSAHPSVVGCFLMAPALYMGGRVDFDKLSPRGPVSVIHGWHDDIVNWQNSVKFCQRIAADLHLIADDHRLVNQLDEVVRDFEHFLGNFK</sequence>
<reference evidence="2" key="1">
    <citation type="journal article" date="2018" name="Front. Microbiol.">
        <title>Genome-Based Analysis Reveals the Taxonomy and Diversity of the Family Idiomarinaceae.</title>
        <authorList>
            <person name="Liu Y."/>
            <person name="Lai Q."/>
            <person name="Shao Z."/>
        </authorList>
    </citation>
    <scope>NUCLEOTIDE SEQUENCE [LARGE SCALE GENOMIC DNA]</scope>
    <source>
        <strain evidence="2">F23</strain>
    </source>
</reference>
<dbReference type="InterPro" id="IPR008886">
    <property type="entry name" value="UPF0227/Esterase_YqiA"/>
</dbReference>
<dbReference type="Proteomes" id="UP000287330">
    <property type="component" value="Unassembled WGS sequence"/>
</dbReference>
<protein>
    <submittedName>
        <fullName evidence="1">Alpha/beta hydrolase</fullName>
    </submittedName>
</protein>
<dbReference type="Gene3D" id="3.40.50.1820">
    <property type="entry name" value="alpha/beta hydrolase"/>
    <property type="match status" value="1"/>
</dbReference>
<dbReference type="Pfam" id="PF05728">
    <property type="entry name" value="UPF0227"/>
    <property type="match status" value="1"/>
</dbReference>
<gene>
    <name evidence="1" type="ORF">CWE25_02345</name>
</gene>
<keyword evidence="2" id="KW-1185">Reference proteome</keyword>
<dbReference type="AlphaFoldDB" id="A0A432YBS7"/>
<comment type="caution">
    <text evidence="1">The sequence shown here is derived from an EMBL/GenBank/DDBJ whole genome shotgun (WGS) entry which is preliminary data.</text>
</comment>
<evidence type="ECO:0000313" key="1">
    <source>
        <dbReference type="EMBL" id="RUO58450.1"/>
    </source>
</evidence>
<dbReference type="SUPFAM" id="SSF53474">
    <property type="entry name" value="alpha/beta-Hydrolases"/>
    <property type="match status" value="1"/>
</dbReference>
<dbReference type="GO" id="GO:0016787">
    <property type="term" value="F:hydrolase activity"/>
    <property type="evidence" value="ECO:0007669"/>
    <property type="project" value="UniProtKB-KW"/>
</dbReference>
<dbReference type="OrthoDB" id="264572at2"/>
<dbReference type="InterPro" id="IPR029058">
    <property type="entry name" value="AB_hydrolase_fold"/>
</dbReference>
<name>A0A432YBS7_9GAMM</name>
<evidence type="ECO:0000313" key="2">
    <source>
        <dbReference type="Proteomes" id="UP000287330"/>
    </source>
</evidence>